<keyword evidence="2" id="KW-1185">Reference proteome</keyword>
<organism evidence="1 2">
    <name type="scientific">Cerrena zonata</name>
    <dbReference type="NCBI Taxonomy" id="2478898"/>
    <lineage>
        <taxon>Eukaryota</taxon>
        <taxon>Fungi</taxon>
        <taxon>Dikarya</taxon>
        <taxon>Basidiomycota</taxon>
        <taxon>Agaricomycotina</taxon>
        <taxon>Agaricomycetes</taxon>
        <taxon>Polyporales</taxon>
        <taxon>Cerrenaceae</taxon>
        <taxon>Cerrena</taxon>
    </lineage>
</organism>
<evidence type="ECO:0000313" key="1">
    <source>
        <dbReference type="EMBL" id="KAK7685962.1"/>
    </source>
</evidence>
<reference evidence="1 2" key="1">
    <citation type="submission" date="2022-09" db="EMBL/GenBank/DDBJ databases">
        <authorList>
            <person name="Palmer J.M."/>
        </authorList>
    </citation>
    <scope>NUCLEOTIDE SEQUENCE [LARGE SCALE GENOMIC DNA]</scope>
    <source>
        <strain evidence="1 2">DSM 7382</strain>
    </source>
</reference>
<gene>
    <name evidence="1" type="ORF">QCA50_010772</name>
</gene>
<comment type="caution">
    <text evidence="1">The sequence shown here is derived from an EMBL/GenBank/DDBJ whole genome shotgun (WGS) entry which is preliminary data.</text>
</comment>
<sequence>MAARQTLTLVDGGYPEAFARQFNALRKVVEYCRQQSALASWSSLSPHALEFERPVFTKVNRKDPHLALTNVEDPFGLAGRIADRWAVKDKLLLGIKTNGCNKVELAHANAIRPGDFLEVTFVFDISRQGNQQPKFNIRLWMTRVVRLCARDKLPKIERAPTTNVVMETMEDDLEWGTDKKGSRG</sequence>
<dbReference type="AlphaFoldDB" id="A0AAW0G843"/>
<proteinExistence type="predicted"/>
<dbReference type="EMBL" id="JASBNA010000018">
    <property type="protein sequence ID" value="KAK7685962.1"/>
    <property type="molecule type" value="Genomic_DNA"/>
</dbReference>
<accession>A0AAW0G843</accession>
<name>A0AAW0G843_9APHY</name>
<dbReference type="Proteomes" id="UP001385951">
    <property type="component" value="Unassembled WGS sequence"/>
</dbReference>
<protein>
    <submittedName>
        <fullName evidence="1">Uncharacterized protein</fullName>
    </submittedName>
</protein>
<evidence type="ECO:0000313" key="2">
    <source>
        <dbReference type="Proteomes" id="UP001385951"/>
    </source>
</evidence>